<dbReference type="NCBIfam" id="TIGR01509">
    <property type="entry name" value="HAD-SF-IA-v3"/>
    <property type="match status" value="1"/>
</dbReference>
<organism evidence="5">
    <name type="scientific">hydrocarbon metagenome</name>
    <dbReference type="NCBI Taxonomy" id="938273"/>
    <lineage>
        <taxon>unclassified sequences</taxon>
        <taxon>metagenomes</taxon>
        <taxon>ecological metagenomes</taxon>
    </lineage>
</organism>
<dbReference type="PANTHER" id="PTHR46470">
    <property type="entry name" value="N-ACYLNEURAMINATE-9-PHOSPHATASE"/>
    <property type="match status" value="1"/>
</dbReference>
<gene>
    <name evidence="5" type="ORF">ASZ90_010385</name>
</gene>
<proteinExistence type="predicted"/>
<comment type="cofactor">
    <cofactor evidence="1">
        <name>Mg(2+)</name>
        <dbReference type="ChEBI" id="CHEBI:18420"/>
    </cofactor>
</comment>
<dbReference type="GO" id="GO:0016791">
    <property type="term" value="F:phosphatase activity"/>
    <property type="evidence" value="ECO:0007669"/>
    <property type="project" value="TreeGrafter"/>
</dbReference>
<reference evidence="5" key="1">
    <citation type="journal article" date="2015" name="Proc. Natl. Acad. Sci. U.S.A.">
        <title>Networks of energetic and metabolic interactions define dynamics in microbial communities.</title>
        <authorList>
            <person name="Embree M."/>
            <person name="Liu J.K."/>
            <person name="Al-Bassam M.M."/>
            <person name="Zengler K."/>
        </authorList>
    </citation>
    <scope>NUCLEOTIDE SEQUENCE</scope>
</reference>
<dbReference type="AlphaFoldDB" id="A0A0W8FG79"/>
<dbReference type="InterPro" id="IPR036412">
    <property type="entry name" value="HAD-like_sf"/>
</dbReference>
<keyword evidence="4" id="KW-0460">Magnesium</keyword>
<dbReference type="Pfam" id="PF00702">
    <property type="entry name" value="Hydrolase"/>
    <property type="match status" value="1"/>
</dbReference>
<dbReference type="EMBL" id="LNQE01001248">
    <property type="protein sequence ID" value="KUG19883.1"/>
    <property type="molecule type" value="Genomic_DNA"/>
</dbReference>
<evidence type="ECO:0000256" key="1">
    <source>
        <dbReference type="ARBA" id="ARBA00001946"/>
    </source>
</evidence>
<evidence type="ECO:0000256" key="3">
    <source>
        <dbReference type="ARBA" id="ARBA00022801"/>
    </source>
</evidence>
<dbReference type="SUPFAM" id="SSF56784">
    <property type="entry name" value="HAD-like"/>
    <property type="match status" value="1"/>
</dbReference>
<dbReference type="NCBIfam" id="TIGR01549">
    <property type="entry name" value="HAD-SF-IA-v1"/>
    <property type="match status" value="1"/>
</dbReference>
<dbReference type="SFLD" id="SFLDG01135">
    <property type="entry name" value="C1.5.6:_HAD__Beta-PGM__Phospha"/>
    <property type="match status" value="1"/>
</dbReference>
<dbReference type="InterPro" id="IPR023214">
    <property type="entry name" value="HAD_sf"/>
</dbReference>
<sequence length="259" mass="28888">MQTADGAWNREIKAILFDMDNTLFDFVTAKREACRLVIDHLRAGDAGELFEYFLRGVHGFEHHDNIRDYMKKTGSFSPRAFLECCSVYEDEKLRRIEVYPGVAETLSCLKDAGIGLAVTTDAELRQADKRLNKTGLITFFDCVVTPDVSGRRKPEPDSLLYALNRLQVSPKEAMMVGDSPVRDIAPGKRLGMATAFAAYGDWRRSCAEPAGADIVLQAFPELLGHLGLSAGRDLSRRADLFGRATRERDQSPRSSAPRR</sequence>
<dbReference type="Gene3D" id="3.40.50.1000">
    <property type="entry name" value="HAD superfamily/HAD-like"/>
    <property type="match status" value="1"/>
</dbReference>
<dbReference type="GO" id="GO:0046872">
    <property type="term" value="F:metal ion binding"/>
    <property type="evidence" value="ECO:0007669"/>
    <property type="project" value="UniProtKB-KW"/>
</dbReference>
<dbReference type="SFLD" id="SFLDG01129">
    <property type="entry name" value="C1.5:_HAD__Beta-PGM__Phosphata"/>
    <property type="match status" value="1"/>
</dbReference>
<accession>A0A0W8FG79</accession>
<keyword evidence="3 5" id="KW-0378">Hydrolase</keyword>
<dbReference type="InterPro" id="IPR051400">
    <property type="entry name" value="HAD-like_hydrolase"/>
</dbReference>
<dbReference type="PRINTS" id="PR00413">
    <property type="entry name" value="HADHALOGNASE"/>
</dbReference>
<evidence type="ECO:0000256" key="2">
    <source>
        <dbReference type="ARBA" id="ARBA00022723"/>
    </source>
</evidence>
<dbReference type="GO" id="GO:0044281">
    <property type="term" value="P:small molecule metabolic process"/>
    <property type="evidence" value="ECO:0007669"/>
    <property type="project" value="UniProtKB-ARBA"/>
</dbReference>
<evidence type="ECO:0000256" key="4">
    <source>
        <dbReference type="ARBA" id="ARBA00022842"/>
    </source>
</evidence>
<protein>
    <submittedName>
        <fullName evidence="5">Hydrolase, had superfamily</fullName>
    </submittedName>
</protein>
<name>A0A0W8FG79_9ZZZZ</name>
<dbReference type="PANTHER" id="PTHR46470:SF2">
    <property type="entry name" value="GLYCERALDEHYDE 3-PHOSPHATE PHOSPHATASE"/>
    <property type="match status" value="1"/>
</dbReference>
<dbReference type="SFLD" id="SFLDS00003">
    <property type="entry name" value="Haloacid_Dehalogenase"/>
    <property type="match status" value="1"/>
</dbReference>
<comment type="caution">
    <text evidence="5">The sequence shown here is derived from an EMBL/GenBank/DDBJ whole genome shotgun (WGS) entry which is preliminary data.</text>
</comment>
<dbReference type="InterPro" id="IPR006439">
    <property type="entry name" value="HAD-SF_hydro_IA"/>
</dbReference>
<dbReference type="Gene3D" id="1.10.150.520">
    <property type="match status" value="1"/>
</dbReference>
<evidence type="ECO:0000313" key="5">
    <source>
        <dbReference type="EMBL" id="KUG19883.1"/>
    </source>
</evidence>
<keyword evidence="2" id="KW-0479">Metal-binding</keyword>